<organism evidence="1 2">
    <name type="scientific">Apiotrichum porosum</name>
    <dbReference type="NCBI Taxonomy" id="105984"/>
    <lineage>
        <taxon>Eukaryota</taxon>
        <taxon>Fungi</taxon>
        <taxon>Dikarya</taxon>
        <taxon>Basidiomycota</taxon>
        <taxon>Agaricomycotina</taxon>
        <taxon>Tremellomycetes</taxon>
        <taxon>Trichosporonales</taxon>
        <taxon>Trichosporonaceae</taxon>
        <taxon>Apiotrichum</taxon>
    </lineage>
</organism>
<sequence>MADGRWASGSPMTLPSLTFGPHAPSPSCSSWPLARSILFCSGPPTDPPNPRRTAVLCQSLPTHTGPFLWYPSVSGPLVPEPPAHLCPSLSGTNPPAPQVPANALPLAPAPVIPLAAFPAMADIQAAGLLMQMGAQALRREDREARLERKARADREVRLAREALIAWSVSTTWSVSTASVEEFEIGFIGFISRLVG</sequence>
<comment type="caution">
    <text evidence="1">The sequence shown here is derived from an EMBL/GenBank/DDBJ whole genome shotgun (WGS) entry which is preliminary data.</text>
</comment>
<protein>
    <submittedName>
        <fullName evidence="1">Uncharacterized protein</fullName>
    </submittedName>
</protein>
<keyword evidence="2" id="KW-1185">Reference proteome</keyword>
<proteinExistence type="predicted"/>
<dbReference type="AlphaFoldDB" id="A0A427XM70"/>
<dbReference type="EMBL" id="RSCE01000009">
    <property type="protein sequence ID" value="RSH79844.1"/>
    <property type="molecule type" value="Genomic_DNA"/>
</dbReference>
<gene>
    <name evidence="1" type="ORF">EHS24_009504</name>
</gene>
<dbReference type="Proteomes" id="UP000279236">
    <property type="component" value="Unassembled WGS sequence"/>
</dbReference>
<reference evidence="1 2" key="1">
    <citation type="submission" date="2018-11" db="EMBL/GenBank/DDBJ databases">
        <title>Genome sequence of Apiotrichum porosum DSM 27194.</title>
        <authorList>
            <person name="Aliyu H."/>
            <person name="Gorte O."/>
            <person name="Ochsenreither K."/>
        </authorList>
    </citation>
    <scope>NUCLEOTIDE SEQUENCE [LARGE SCALE GENOMIC DNA]</scope>
    <source>
        <strain evidence="1 2">DSM 27194</strain>
    </source>
</reference>
<dbReference type="GeneID" id="39594047"/>
<evidence type="ECO:0000313" key="2">
    <source>
        <dbReference type="Proteomes" id="UP000279236"/>
    </source>
</evidence>
<name>A0A427XM70_9TREE</name>
<dbReference type="RefSeq" id="XP_028474953.1">
    <property type="nucleotide sequence ID" value="XM_028624785.1"/>
</dbReference>
<evidence type="ECO:0000313" key="1">
    <source>
        <dbReference type="EMBL" id="RSH79844.1"/>
    </source>
</evidence>
<accession>A0A427XM70</accession>